<evidence type="ECO:0000313" key="4">
    <source>
        <dbReference type="EMBL" id="KAF2103964.1"/>
    </source>
</evidence>
<gene>
    <name evidence="4" type="ORF">NA57DRAFT_62749</name>
</gene>
<dbReference type="GO" id="GO:0016491">
    <property type="term" value="F:oxidoreductase activity"/>
    <property type="evidence" value="ECO:0007669"/>
    <property type="project" value="UniProtKB-KW"/>
</dbReference>
<feature type="domain" description="Ketoreductase" evidence="3">
    <location>
        <begin position="48"/>
        <end position="240"/>
    </location>
</feature>
<dbReference type="PRINTS" id="PR00081">
    <property type="entry name" value="GDHRDH"/>
</dbReference>
<dbReference type="SMART" id="SM00822">
    <property type="entry name" value="PKS_KR"/>
    <property type="match status" value="1"/>
</dbReference>
<dbReference type="CDD" id="cd05233">
    <property type="entry name" value="SDR_c"/>
    <property type="match status" value="1"/>
</dbReference>
<proteinExistence type="inferred from homology"/>
<dbReference type="AlphaFoldDB" id="A0A9P4IMQ0"/>
<comment type="similarity">
    <text evidence="1">Belongs to the short-chain dehydrogenases/reductases (SDR) family.</text>
</comment>
<dbReference type="OrthoDB" id="1933717at2759"/>
<evidence type="ECO:0000256" key="1">
    <source>
        <dbReference type="ARBA" id="ARBA00006484"/>
    </source>
</evidence>
<dbReference type="EMBL" id="ML978121">
    <property type="protein sequence ID" value="KAF2103964.1"/>
    <property type="molecule type" value="Genomic_DNA"/>
</dbReference>
<dbReference type="SUPFAM" id="SSF51735">
    <property type="entry name" value="NAD(P)-binding Rossmann-fold domains"/>
    <property type="match status" value="1"/>
</dbReference>
<keyword evidence="2" id="KW-0560">Oxidoreductase</keyword>
<reference evidence="4" key="1">
    <citation type="journal article" date="2020" name="Stud. Mycol.">
        <title>101 Dothideomycetes genomes: a test case for predicting lifestyles and emergence of pathogens.</title>
        <authorList>
            <person name="Haridas S."/>
            <person name="Albert R."/>
            <person name="Binder M."/>
            <person name="Bloem J."/>
            <person name="Labutti K."/>
            <person name="Salamov A."/>
            <person name="Andreopoulos B."/>
            <person name="Baker S."/>
            <person name="Barry K."/>
            <person name="Bills G."/>
            <person name="Bluhm B."/>
            <person name="Cannon C."/>
            <person name="Castanera R."/>
            <person name="Culley D."/>
            <person name="Daum C."/>
            <person name="Ezra D."/>
            <person name="Gonzalez J."/>
            <person name="Henrissat B."/>
            <person name="Kuo A."/>
            <person name="Liang C."/>
            <person name="Lipzen A."/>
            <person name="Lutzoni F."/>
            <person name="Magnuson J."/>
            <person name="Mondo S."/>
            <person name="Nolan M."/>
            <person name="Ohm R."/>
            <person name="Pangilinan J."/>
            <person name="Park H.-J."/>
            <person name="Ramirez L."/>
            <person name="Alfaro M."/>
            <person name="Sun H."/>
            <person name="Tritt A."/>
            <person name="Yoshinaga Y."/>
            <person name="Zwiers L.-H."/>
            <person name="Turgeon B."/>
            <person name="Goodwin S."/>
            <person name="Spatafora J."/>
            <person name="Crous P."/>
            <person name="Grigoriev I."/>
        </authorList>
    </citation>
    <scope>NUCLEOTIDE SEQUENCE</scope>
    <source>
        <strain evidence="4">CBS 133067</strain>
    </source>
</reference>
<dbReference type="PANTHER" id="PTHR44196:SF1">
    <property type="entry name" value="DEHYDROGENASE_REDUCTASE SDR FAMILY MEMBER 7B"/>
    <property type="match status" value="1"/>
</dbReference>
<organism evidence="4 5">
    <name type="scientific">Rhizodiscina lignyota</name>
    <dbReference type="NCBI Taxonomy" id="1504668"/>
    <lineage>
        <taxon>Eukaryota</taxon>
        <taxon>Fungi</taxon>
        <taxon>Dikarya</taxon>
        <taxon>Ascomycota</taxon>
        <taxon>Pezizomycotina</taxon>
        <taxon>Dothideomycetes</taxon>
        <taxon>Pleosporomycetidae</taxon>
        <taxon>Aulographales</taxon>
        <taxon>Rhizodiscinaceae</taxon>
        <taxon>Rhizodiscina</taxon>
    </lineage>
</organism>
<dbReference type="InterPro" id="IPR002347">
    <property type="entry name" value="SDR_fam"/>
</dbReference>
<dbReference type="InterPro" id="IPR036291">
    <property type="entry name" value="NAD(P)-bd_dom_sf"/>
</dbReference>
<sequence>MADTLKLQDEQLRARLAPVHTGHYFTGHTYKSPPEKINPKNVRLSKPYVVCITGAGRGLGAATAVAYAQAGASGIVISSRTSSELDEVKKQILNEAPNCQVTAQTCDVVSDASVMELVNAVEKEHGRLDVLVNNAGYLDRTGFVPLTEGEPEEFRRTMDVNVFGAYLVTRAFLPLLLNTESGAKVVIGLSSMSSHVARYSIAMGLSKLALNRFIEFLAVEYKNQGLMAYALHPGSVPTKMSSHAPVNWGKFIADSPDLCGAMVVWLTKEKRPWLSGRYVAALWDTDELEAQKDEIVEQDKLKFRMVV</sequence>
<dbReference type="PANTHER" id="PTHR44196">
    <property type="entry name" value="DEHYDROGENASE/REDUCTASE SDR FAMILY MEMBER 7B"/>
    <property type="match status" value="1"/>
</dbReference>
<dbReference type="InterPro" id="IPR057326">
    <property type="entry name" value="KR_dom"/>
</dbReference>
<comment type="caution">
    <text evidence="4">The sequence shown here is derived from an EMBL/GenBank/DDBJ whole genome shotgun (WGS) entry which is preliminary data.</text>
</comment>
<name>A0A9P4IMQ0_9PEZI</name>
<dbReference type="Proteomes" id="UP000799772">
    <property type="component" value="Unassembled WGS sequence"/>
</dbReference>
<dbReference type="Pfam" id="PF00106">
    <property type="entry name" value="adh_short"/>
    <property type="match status" value="1"/>
</dbReference>
<evidence type="ECO:0000313" key="5">
    <source>
        <dbReference type="Proteomes" id="UP000799772"/>
    </source>
</evidence>
<dbReference type="GO" id="GO:0016020">
    <property type="term" value="C:membrane"/>
    <property type="evidence" value="ECO:0007669"/>
    <property type="project" value="TreeGrafter"/>
</dbReference>
<keyword evidence="5" id="KW-1185">Reference proteome</keyword>
<evidence type="ECO:0000259" key="3">
    <source>
        <dbReference type="SMART" id="SM00822"/>
    </source>
</evidence>
<evidence type="ECO:0000256" key="2">
    <source>
        <dbReference type="ARBA" id="ARBA00023002"/>
    </source>
</evidence>
<dbReference type="Gene3D" id="3.40.50.720">
    <property type="entry name" value="NAD(P)-binding Rossmann-like Domain"/>
    <property type="match status" value="1"/>
</dbReference>
<protein>
    <submittedName>
        <fullName evidence="4">NAD(P)-binding protein</fullName>
    </submittedName>
</protein>
<accession>A0A9P4IMQ0</accession>